<sequence length="490" mass="54094">MRDLKTEPAWNVDDLGMPLPISQHACSVCLPTWDAVLGYEEGRDKVINRMRCGYPRFFVHPSVARLFAEAKDAVASPGSQVVVFPTRDAAQRAQRFVEKRTGAALRIVSYEGLQALIVPEDDYPVAMEYWRYTGEIISSRQAERVLQGKGGEPGFAVEALRKELAEFGDYAESDVFLYENGMSAIFAIFRAVTMMAPGKKTLQLEFPYVDALRVQNHFGSGVVFLNHAEGESFEEALRRIAKGEFAAVFCEAPSNPLLRTIDLPAVADACREGGVPLVVDDTTCSVANIQVDQYADIITTSLTKWVSGKGDVMAGQVTVCSSSPMYSDLLGFFDNDCPGRSRMFEGDARVLNENIANFAERMHASNENGEAVAEMLREHPAVEHLYYPKFTTPEMYERIKRPEGGYGGLLSFVLKNRKRSAKFFDSLQMSKGPSLGTDFSLACPFTLLAHYDELAWAEGCGLDRHLIRISVGMESTDALLDALGAALEHA</sequence>
<dbReference type="GO" id="GO:0030170">
    <property type="term" value="F:pyridoxal phosphate binding"/>
    <property type="evidence" value="ECO:0007669"/>
    <property type="project" value="InterPro"/>
</dbReference>
<dbReference type="Pfam" id="PF01053">
    <property type="entry name" value="Cys_Met_Meta_PP"/>
    <property type="match status" value="1"/>
</dbReference>
<comment type="cofactor">
    <cofactor evidence="1 3">
        <name>pyridoxal 5'-phosphate</name>
        <dbReference type="ChEBI" id="CHEBI:597326"/>
    </cofactor>
</comment>
<organism evidence="4 5">
    <name type="scientific">Oceaniferula marina</name>
    <dbReference type="NCBI Taxonomy" id="2748318"/>
    <lineage>
        <taxon>Bacteria</taxon>
        <taxon>Pseudomonadati</taxon>
        <taxon>Verrucomicrobiota</taxon>
        <taxon>Verrucomicrobiia</taxon>
        <taxon>Verrucomicrobiales</taxon>
        <taxon>Verrucomicrobiaceae</taxon>
        <taxon>Oceaniferula</taxon>
    </lineage>
</organism>
<name>A0A851GET9_9BACT</name>
<dbReference type="SUPFAM" id="SSF53383">
    <property type="entry name" value="PLP-dependent transferases"/>
    <property type="match status" value="1"/>
</dbReference>
<proteinExistence type="inferred from homology"/>
<accession>A0A851GET9</accession>
<gene>
    <name evidence="4" type="ORF">HW115_10555</name>
</gene>
<keyword evidence="5" id="KW-1185">Reference proteome</keyword>
<dbReference type="Gene3D" id="3.90.1150.10">
    <property type="entry name" value="Aspartate Aminotransferase, domain 1"/>
    <property type="match status" value="1"/>
</dbReference>
<evidence type="ECO:0000256" key="2">
    <source>
        <dbReference type="ARBA" id="ARBA00022898"/>
    </source>
</evidence>
<dbReference type="InterPro" id="IPR000277">
    <property type="entry name" value="Cys/Met-Metab_PyrdxlP-dep_enz"/>
</dbReference>
<dbReference type="InterPro" id="IPR015421">
    <property type="entry name" value="PyrdxlP-dep_Trfase_major"/>
</dbReference>
<dbReference type="EMBL" id="JACBAZ010000004">
    <property type="protein sequence ID" value="NWK56053.1"/>
    <property type="molecule type" value="Genomic_DNA"/>
</dbReference>
<dbReference type="AlphaFoldDB" id="A0A851GET9"/>
<dbReference type="Proteomes" id="UP000557872">
    <property type="component" value="Unassembled WGS sequence"/>
</dbReference>
<evidence type="ECO:0000313" key="4">
    <source>
        <dbReference type="EMBL" id="NWK56053.1"/>
    </source>
</evidence>
<dbReference type="PANTHER" id="PTHR42699">
    <property type="match status" value="1"/>
</dbReference>
<dbReference type="GO" id="GO:0019346">
    <property type="term" value="P:transsulfuration"/>
    <property type="evidence" value="ECO:0007669"/>
    <property type="project" value="InterPro"/>
</dbReference>
<evidence type="ECO:0000256" key="1">
    <source>
        <dbReference type="ARBA" id="ARBA00001933"/>
    </source>
</evidence>
<evidence type="ECO:0000256" key="3">
    <source>
        <dbReference type="RuleBase" id="RU362118"/>
    </source>
</evidence>
<dbReference type="PANTHER" id="PTHR42699:SF1">
    <property type="entry name" value="CYSTATHIONINE GAMMA-SYNTHASE-RELATED"/>
    <property type="match status" value="1"/>
</dbReference>
<comment type="caution">
    <text evidence="4">The sequence shown here is derived from an EMBL/GenBank/DDBJ whole genome shotgun (WGS) entry which is preliminary data.</text>
</comment>
<dbReference type="Gene3D" id="3.40.640.10">
    <property type="entry name" value="Type I PLP-dependent aspartate aminotransferase-like (Major domain)"/>
    <property type="match status" value="1"/>
</dbReference>
<dbReference type="InterPro" id="IPR015424">
    <property type="entry name" value="PyrdxlP-dep_Trfase"/>
</dbReference>
<protein>
    <submittedName>
        <fullName evidence="4">PLP-dependent transferase</fullName>
    </submittedName>
</protein>
<dbReference type="GO" id="GO:0003962">
    <property type="term" value="F:cystathionine gamma-synthase activity"/>
    <property type="evidence" value="ECO:0007669"/>
    <property type="project" value="TreeGrafter"/>
</dbReference>
<dbReference type="InterPro" id="IPR051750">
    <property type="entry name" value="Trans-sulfuration_enzymes"/>
</dbReference>
<comment type="similarity">
    <text evidence="3">Belongs to the trans-sulfuration enzymes family.</text>
</comment>
<keyword evidence="2 3" id="KW-0663">Pyridoxal phosphate</keyword>
<reference evidence="4 5" key="1">
    <citation type="submission" date="2020-07" db="EMBL/GenBank/DDBJ databases">
        <title>Roseicoccus Jingziensis gen. nov., sp. nov., isolated from coastal seawater.</title>
        <authorList>
            <person name="Feng X."/>
        </authorList>
    </citation>
    <scope>NUCLEOTIDE SEQUENCE [LARGE SCALE GENOMIC DNA]</scope>
    <source>
        <strain evidence="4 5">N1E253</strain>
    </source>
</reference>
<dbReference type="InterPro" id="IPR015422">
    <property type="entry name" value="PyrdxlP-dep_Trfase_small"/>
</dbReference>
<keyword evidence="4" id="KW-0808">Transferase</keyword>
<evidence type="ECO:0000313" key="5">
    <source>
        <dbReference type="Proteomes" id="UP000557872"/>
    </source>
</evidence>